<dbReference type="OrthoDB" id="10494115at2759"/>
<accession>Q4UAA9</accession>
<dbReference type="AlphaFoldDB" id="Q4UAA9"/>
<evidence type="ECO:0000313" key="2">
    <source>
        <dbReference type="EMBL" id="CAI76244.1"/>
    </source>
</evidence>
<organism evidence="2 3">
    <name type="scientific">Theileria annulata</name>
    <dbReference type="NCBI Taxonomy" id="5874"/>
    <lineage>
        <taxon>Eukaryota</taxon>
        <taxon>Sar</taxon>
        <taxon>Alveolata</taxon>
        <taxon>Apicomplexa</taxon>
        <taxon>Aconoidasida</taxon>
        <taxon>Piroplasmida</taxon>
        <taxon>Theileriidae</taxon>
        <taxon>Theileria</taxon>
    </lineage>
</organism>
<protein>
    <submittedName>
        <fullName evidence="2">Uncharacterized protein</fullName>
    </submittedName>
</protein>
<feature type="region of interest" description="Disordered" evidence="1">
    <location>
        <begin position="79"/>
        <end position="227"/>
    </location>
</feature>
<evidence type="ECO:0000256" key="1">
    <source>
        <dbReference type="SAM" id="MobiDB-lite"/>
    </source>
</evidence>
<proteinExistence type="predicted"/>
<gene>
    <name evidence="2" type="ORF">TA07165</name>
</gene>
<dbReference type="GeneID" id="3862509"/>
<dbReference type="InParanoid" id="Q4UAA9"/>
<sequence>MVVYDDHIIWERESDENESFCYAILNYKYKINNVLFSHIVKLTQSDGPYVTVPCPDIEEHIKNSFYLLNTLHEHLDTQLQENSQADEQSETSTDDYQLSVFPITPPSETEPTKGTGETSASTEESNLSHPVANSEQSQSETQDQTDSLIPTSIQPEEQQEITPGTQEQQNEEEIHEQESFSTPMGNLSQEPTNEEHSQLETEDNTQSNDHSETCTIPNDSTLNGLYP</sequence>
<feature type="compositionally biased region" description="Polar residues" evidence="1">
    <location>
        <begin position="204"/>
        <end position="227"/>
    </location>
</feature>
<feature type="compositionally biased region" description="Low complexity" evidence="1">
    <location>
        <begin position="134"/>
        <end position="147"/>
    </location>
</feature>
<feature type="compositionally biased region" description="Polar residues" evidence="1">
    <location>
        <begin position="179"/>
        <end position="191"/>
    </location>
</feature>
<dbReference type="VEuPathDB" id="PiroplasmaDB:TA07165"/>
<dbReference type="KEGG" id="tan:TA07165"/>
<feature type="compositionally biased region" description="Polar residues" evidence="1">
    <location>
        <begin position="148"/>
        <end position="165"/>
    </location>
</feature>
<feature type="compositionally biased region" description="Polar residues" evidence="1">
    <location>
        <begin position="115"/>
        <end position="133"/>
    </location>
</feature>
<dbReference type="Proteomes" id="UP000001950">
    <property type="component" value="Chromosome 4"/>
</dbReference>
<evidence type="ECO:0000313" key="3">
    <source>
        <dbReference type="Proteomes" id="UP000001950"/>
    </source>
</evidence>
<dbReference type="RefSeq" id="XP_952868.1">
    <property type="nucleotide sequence ID" value="XM_947775.1"/>
</dbReference>
<keyword evidence="3" id="KW-1185">Reference proteome</keyword>
<reference evidence="2 3" key="1">
    <citation type="journal article" date="2005" name="Science">
        <title>Genome of the host-cell transforming parasite Theileria annulata compared with T. parva.</title>
        <authorList>
            <person name="Pain A."/>
            <person name="Renauld H."/>
            <person name="Berriman M."/>
            <person name="Murphy L."/>
            <person name="Yeats C.A."/>
            <person name="Weir W."/>
            <person name="Kerhornou A."/>
            <person name="Aslett M."/>
            <person name="Bishop R."/>
            <person name="Bouchier C."/>
            <person name="Cochet M."/>
            <person name="Coulson R.M.R."/>
            <person name="Cronin A."/>
            <person name="de Villiers E.P."/>
            <person name="Fraser A."/>
            <person name="Fosker N."/>
            <person name="Gardner M."/>
            <person name="Goble A."/>
            <person name="Griffiths-Jones S."/>
            <person name="Harris D.E."/>
            <person name="Katzer F."/>
            <person name="Larke N."/>
            <person name="Lord A."/>
            <person name="Maser P."/>
            <person name="McKellar S."/>
            <person name="Mooney P."/>
            <person name="Morton F."/>
            <person name="Nene V."/>
            <person name="O'Neil S."/>
            <person name="Price C."/>
            <person name="Quail M.A."/>
            <person name="Rabbinowitsch E."/>
            <person name="Rawlings N.D."/>
            <person name="Rutter S."/>
            <person name="Saunders D."/>
            <person name="Seeger K."/>
            <person name="Shah T."/>
            <person name="Squares R."/>
            <person name="Squares S."/>
            <person name="Tivey A."/>
            <person name="Walker A.R."/>
            <person name="Woodward J."/>
            <person name="Dobbelaere D.A.E."/>
            <person name="Langsley G."/>
            <person name="Rajandream M.A."/>
            <person name="McKeever D."/>
            <person name="Shiels B."/>
            <person name="Tait A."/>
            <person name="Barrell B.G."/>
            <person name="Hall N."/>
        </authorList>
    </citation>
    <scope>NUCLEOTIDE SEQUENCE [LARGE SCALE GENOMIC DNA]</scope>
    <source>
        <strain evidence="3">Ankara</strain>
    </source>
</reference>
<dbReference type="eggNOG" id="ENOG502TN8X">
    <property type="taxonomic scope" value="Eukaryota"/>
</dbReference>
<dbReference type="EMBL" id="CR940353">
    <property type="protein sequence ID" value="CAI76244.1"/>
    <property type="molecule type" value="Genomic_DNA"/>
</dbReference>
<name>Q4UAA9_THEAN</name>